<dbReference type="KEGG" id="mvd:AWU67_05420"/>
<dbReference type="Proteomes" id="UP000058305">
    <property type="component" value="Chromosome"/>
</dbReference>
<evidence type="ECO:0000313" key="2">
    <source>
        <dbReference type="EMBL" id="AMB60365.1"/>
    </source>
</evidence>
<gene>
    <name evidence="2" type="ORF">AWU67_05420</name>
</gene>
<evidence type="ECO:0000313" key="3">
    <source>
        <dbReference type="Proteomes" id="UP000058305"/>
    </source>
</evidence>
<reference evidence="2 3" key="1">
    <citation type="journal article" date="2016" name="J. Biotechnol.">
        <title>First complete genome sequence of a species in the genus Microterricola, an extremophilic cold active enzyme producing bacterial strain ERGS5:02 isolated from Sikkim Himalaya.</title>
        <authorList>
            <person name="Himanshu"/>
            <person name="Swarnkar M.K."/>
            <person name="Singh D."/>
            <person name="Kumar R."/>
        </authorList>
    </citation>
    <scope>NUCLEOTIDE SEQUENCE [LARGE SCALE GENOMIC DNA]</scope>
    <source>
        <strain evidence="2 3">ERGS5:02</strain>
    </source>
</reference>
<proteinExistence type="predicted"/>
<evidence type="ECO:0000259" key="1">
    <source>
        <dbReference type="Pfam" id="PF13761"/>
    </source>
</evidence>
<dbReference type="Pfam" id="PF13761">
    <property type="entry name" value="DUF4166"/>
    <property type="match status" value="1"/>
</dbReference>
<reference evidence="3" key="2">
    <citation type="submission" date="2016-01" db="EMBL/GenBank/DDBJ databases">
        <title>First complete genome sequence of a species in the genus Microterricola, an extremophilic cold active enzyme producing strain ERGS5:02 isolated from Sikkim Himalaya.</title>
        <authorList>
            <person name="Kumar R."/>
            <person name="Singh D."/>
            <person name="Swarnkar M.K."/>
        </authorList>
    </citation>
    <scope>NUCLEOTIDE SEQUENCE [LARGE SCALE GENOMIC DNA]</scope>
    <source>
        <strain evidence="3">ERGS5:02</strain>
    </source>
</reference>
<dbReference type="AlphaFoldDB" id="A0A120I131"/>
<dbReference type="EMBL" id="CP014145">
    <property type="protein sequence ID" value="AMB60365.1"/>
    <property type="molecule type" value="Genomic_DNA"/>
</dbReference>
<accession>A0A120I131</accession>
<feature type="domain" description="DUF4166" evidence="1">
    <location>
        <begin position="4"/>
        <end position="182"/>
    </location>
</feature>
<name>A0A120I131_9MICO</name>
<dbReference type="OrthoDB" id="2448833at2"/>
<sequence length="198" mass="22406">MQLLHPRLRAYFGAIPRGQHGWGAGVFHTAGTPGRWLRPLLRPLHSQGILLADWQRDVPFTVLNEPGDRGSVRAARRFQLRGGDWVMVDEIGLDARGRLTDRLGRTGLIEAVFRADVVDGALQLRSTRVALRAGRLRLGLPGFLAPRVLLIERWDEKDERQHVTLTMTAPLLGTLYEYGGSFRYEIRQGERHAWPDES</sequence>
<keyword evidence="3" id="KW-1185">Reference proteome</keyword>
<organism evidence="2 3">
    <name type="scientific">Microterricola viridarii</name>
    <dbReference type="NCBI Taxonomy" id="412690"/>
    <lineage>
        <taxon>Bacteria</taxon>
        <taxon>Bacillati</taxon>
        <taxon>Actinomycetota</taxon>
        <taxon>Actinomycetes</taxon>
        <taxon>Micrococcales</taxon>
        <taxon>Microbacteriaceae</taxon>
        <taxon>Microterricola</taxon>
    </lineage>
</organism>
<protein>
    <recommendedName>
        <fullName evidence="1">DUF4166 domain-containing protein</fullName>
    </recommendedName>
</protein>
<dbReference type="InterPro" id="IPR025311">
    <property type="entry name" value="DUF4166"/>
</dbReference>